<dbReference type="InterPro" id="IPR050179">
    <property type="entry name" value="Trans_hexapeptide_repeat"/>
</dbReference>
<dbReference type="EMBL" id="JBHSNA010000012">
    <property type="protein sequence ID" value="MFC5567279.1"/>
    <property type="molecule type" value="Genomic_DNA"/>
</dbReference>
<evidence type="ECO:0000256" key="1">
    <source>
        <dbReference type="ARBA" id="ARBA00007274"/>
    </source>
</evidence>
<comment type="similarity">
    <text evidence="1">Belongs to the transferase hexapeptide repeat family.</text>
</comment>
<dbReference type="PANTHER" id="PTHR43300">
    <property type="entry name" value="ACETYLTRANSFERASE"/>
    <property type="match status" value="1"/>
</dbReference>
<dbReference type="PROSITE" id="PS00101">
    <property type="entry name" value="HEXAPEP_TRANSFERASES"/>
    <property type="match status" value="1"/>
</dbReference>
<comment type="caution">
    <text evidence="5">The sequence shown here is derived from an EMBL/GenBank/DDBJ whole genome shotgun (WGS) entry which is preliminary data.</text>
</comment>
<gene>
    <name evidence="5" type="ORF">ACFPOC_12775</name>
</gene>
<sequence>MTKPDLVVVGFSGNALDALSAIEASFRVVAFLDDNAGLHGRDFEGVPVLPVAALGRFPEARVLCLIGSERSYRHRAAIIGRLGLPEARFATVVHPRAEVSRLARIGAGSVLLAGAQVVSNGVVGRHVIVLPQSVVHHDSEVGDFTLVGTGVIVAGHVRVGPGCYLGSGSRLKNGVTVGEGALVGMGANVLRDVPPGATVVGNPARVLR</sequence>
<dbReference type="SUPFAM" id="SSF51161">
    <property type="entry name" value="Trimeric LpxA-like enzymes"/>
    <property type="match status" value="1"/>
</dbReference>
<dbReference type="Pfam" id="PF00132">
    <property type="entry name" value="Hexapep"/>
    <property type="match status" value="1"/>
</dbReference>
<evidence type="ECO:0000313" key="5">
    <source>
        <dbReference type="EMBL" id="MFC5567279.1"/>
    </source>
</evidence>
<keyword evidence="2" id="KW-0808">Transferase</keyword>
<dbReference type="InterPro" id="IPR011004">
    <property type="entry name" value="Trimer_LpxA-like_sf"/>
</dbReference>
<dbReference type="InterPro" id="IPR018357">
    <property type="entry name" value="Hexapep_transf_CS"/>
</dbReference>
<dbReference type="PANTHER" id="PTHR43300:SF7">
    <property type="entry name" value="UDP-N-ACETYLBACILLOSAMINE N-ACETYLTRANSFERASE"/>
    <property type="match status" value="1"/>
</dbReference>
<evidence type="ECO:0000313" key="6">
    <source>
        <dbReference type="Proteomes" id="UP001596056"/>
    </source>
</evidence>
<dbReference type="CDD" id="cd03360">
    <property type="entry name" value="LbH_AT_putative"/>
    <property type="match status" value="1"/>
</dbReference>
<keyword evidence="4" id="KW-0012">Acyltransferase</keyword>
<reference evidence="6" key="1">
    <citation type="journal article" date="2019" name="Int. J. Syst. Evol. Microbiol.">
        <title>The Global Catalogue of Microorganisms (GCM) 10K type strain sequencing project: providing services to taxonomists for standard genome sequencing and annotation.</title>
        <authorList>
            <consortium name="The Broad Institute Genomics Platform"/>
            <consortium name="The Broad Institute Genome Sequencing Center for Infectious Disease"/>
            <person name="Wu L."/>
            <person name="Ma J."/>
        </authorList>
    </citation>
    <scope>NUCLEOTIDE SEQUENCE [LARGE SCALE GENOMIC DNA]</scope>
    <source>
        <strain evidence="6">KACC 11588</strain>
    </source>
</reference>
<name>A0ABW0SEC0_9RHOB</name>
<dbReference type="InterPro" id="IPR020019">
    <property type="entry name" value="AcTrfase_PglD-like"/>
</dbReference>
<evidence type="ECO:0000256" key="4">
    <source>
        <dbReference type="ARBA" id="ARBA00023315"/>
    </source>
</evidence>
<keyword evidence="6" id="KW-1185">Reference proteome</keyword>
<protein>
    <submittedName>
        <fullName evidence="5">NeuD/PglB/VioB family sugar acetyltransferase</fullName>
    </submittedName>
</protein>
<dbReference type="NCBIfam" id="TIGR03570">
    <property type="entry name" value="NeuD_NnaD"/>
    <property type="match status" value="1"/>
</dbReference>
<dbReference type="Gene3D" id="2.160.10.10">
    <property type="entry name" value="Hexapeptide repeat proteins"/>
    <property type="match status" value="1"/>
</dbReference>
<proteinExistence type="inferred from homology"/>
<accession>A0ABW0SEC0</accession>
<dbReference type="Proteomes" id="UP001596056">
    <property type="component" value="Unassembled WGS sequence"/>
</dbReference>
<evidence type="ECO:0000256" key="3">
    <source>
        <dbReference type="ARBA" id="ARBA00022737"/>
    </source>
</evidence>
<evidence type="ECO:0000256" key="2">
    <source>
        <dbReference type="ARBA" id="ARBA00022679"/>
    </source>
</evidence>
<dbReference type="InterPro" id="IPR001451">
    <property type="entry name" value="Hexapep"/>
</dbReference>
<organism evidence="5 6">
    <name type="scientific">Rubellimicrobium aerolatum</name>
    <dbReference type="NCBI Taxonomy" id="490979"/>
    <lineage>
        <taxon>Bacteria</taxon>
        <taxon>Pseudomonadati</taxon>
        <taxon>Pseudomonadota</taxon>
        <taxon>Alphaproteobacteria</taxon>
        <taxon>Rhodobacterales</taxon>
        <taxon>Roseobacteraceae</taxon>
        <taxon>Rubellimicrobium</taxon>
    </lineage>
</organism>
<dbReference type="RefSeq" id="WP_245218837.1">
    <property type="nucleotide sequence ID" value="NZ_JAGGJP010000012.1"/>
</dbReference>
<keyword evidence="3" id="KW-0677">Repeat</keyword>